<dbReference type="AlphaFoldDB" id="A0A0E3PQU5"/>
<dbReference type="PATRIC" id="fig|1434118.4.peg.3083"/>
<dbReference type="EMBL" id="CP009508">
    <property type="protein sequence ID" value="AKB36978.1"/>
    <property type="molecule type" value="Genomic_DNA"/>
</dbReference>
<dbReference type="KEGG" id="msj:MSSAC_2388"/>
<evidence type="ECO:0000313" key="3">
    <source>
        <dbReference type="Proteomes" id="UP000033123"/>
    </source>
</evidence>
<dbReference type="Proteomes" id="UP000033123">
    <property type="component" value="Chromosome"/>
</dbReference>
<dbReference type="STRING" id="1434118.MSSAC_2388"/>
<feature type="transmembrane region" description="Helical" evidence="1">
    <location>
        <begin position="6"/>
        <end position="29"/>
    </location>
</feature>
<dbReference type="GeneID" id="24872027"/>
<protein>
    <submittedName>
        <fullName evidence="2">Uncharacterized protein</fullName>
    </submittedName>
</protein>
<reference evidence="2 3" key="1">
    <citation type="submission" date="2014-07" db="EMBL/GenBank/DDBJ databases">
        <title>Methanogenic archaea and the global carbon cycle.</title>
        <authorList>
            <person name="Henriksen J.R."/>
            <person name="Luke J."/>
            <person name="Reinhart S."/>
            <person name="Benedict M.N."/>
            <person name="Youngblut N.D."/>
            <person name="Metcalf M.E."/>
            <person name="Whitaker R.J."/>
            <person name="Metcalf W.W."/>
        </authorList>
    </citation>
    <scope>NUCLEOTIDE SEQUENCE [LARGE SCALE GENOMIC DNA]</scope>
    <source>
        <strain evidence="2 3">C2J</strain>
    </source>
</reference>
<evidence type="ECO:0000313" key="2">
    <source>
        <dbReference type="EMBL" id="AKB36978.1"/>
    </source>
</evidence>
<name>A0A0E3PQU5_9EURY</name>
<sequence length="99" mass="11035">MSLYSWIMTLGYFFVFLVMTAVSLVIDIISYILDIFLTLISSLMATIGGAVAFVSVVLAFLPASWVLSFLAGLAIVYAETIIYWLKKIWEVIGIILDML</sequence>
<dbReference type="RefSeq" id="WP_048183067.1">
    <property type="nucleotide sequence ID" value="NZ_CP009508.1"/>
</dbReference>
<proteinExistence type="predicted"/>
<organism evidence="2 3">
    <name type="scientific">Methanosarcina siciliae C2J</name>
    <dbReference type="NCBI Taxonomy" id="1434118"/>
    <lineage>
        <taxon>Archaea</taxon>
        <taxon>Methanobacteriati</taxon>
        <taxon>Methanobacteriota</taxon>
        <taxon>Stenosarchaea group</taxon>
        <taxon>Methanomicrobia</taxon>
        <taxon>Methanosarcinales</taxon>
        <taxon>Methanosarcinaceae</taxon>
        <taxon>Methanosarcina</taxon>
    </lineage>
</organism>
<keyword evidence="1" id="KW-0472">Membrane</keyword>
<keyword evidence="1" id="KW-0812">Transmembrane</keyword>
<feature type="transmembrane region" description="Helical" evidence="1">
    <location>
        <begin position="36"/>
        <end position="59"/>
    </location>
</feature>
<evidence type="ECO:0000256" key="1">
    <source>
        <dbReference type="SAM" id="Phobius"/>
    </source>
</evidence>
<feature type="transmembrane region" description="Helical" evidence="1">
    <location>
        <begin position="65"/>
        <end position="85"/>
    </location>
</feature>
<dbReference type="HOGENOM" id="CLU_2313834_0_0_2"/>
<gene>
    <name evidence="2" type="ORF">MSSAC_2388</name>
</gene>
<accession>A0A0E3PQU5</accession>
<keyword evidence="1" id="KW-1133">Transmembrane helix</keyword>